<evidence type="ECO:0000259" key="20">
    <source>
        <dbReference type="PROSITE" id="PS50893"/>
    </source>
</evidence>
<evidence type="ECO:0000256" key="14">
    <source>
        <dbReference type="ARBA" id="ARBA00023236"/>
    </source>
</evidence>
<comment type="similarity">
    <text evidence="15 18">Belongs to the ABC transporter superfamily. UvrA family.</text>
</comment>
<name>A0A158F4J3_CABSO</name>
<dbReference type="FunFam" id="1.10.8.280:FF:000001">
    <property type="entry name" value="UvrABC system protein A"/>
    <property type="match status" value="1"/>
</dbReference>
<dbReference type="PROSITE" id="PS50893">
    <property type="entry name" value="ABC_TRANSPORTER_2"/>
    <property type="match status" value="1"/>
</dbReference>
<evidence type="ECO:0000256" key="16">
    <source>
        <dbReference type="ARBA" id="ARBA00039316"/>
    </source>
</evidence>
<dbReference type="Gene3D" id="1.20.1580.10">
    <property type="entry name" value="ABC transporter ATPase like domain"/>
    <property type="match status" value="2"/>
</dbReference>
<dbReference type="PROSITE" id="PS00211">
    <property type="entry name" value="ABC_TRANSPORTER_1"/>
    <property type="match status" value="2"/>
</dbReference>
<keyword evidence="6 18" id="KW-0227">DNA damage</keyword>
<dbReference type="GO" id="GO:0009381">
    <property type="term" value="F:excinuclease ABC activity"/>
    <property type="evidence" value="ECO:0007669"/>
    <property type="project" value="UniProtKB-UniRule"/>
</dbReference>
<dbReference type="EMBL" id="FCOC02000002">
    <property type="protein sequence ID" value="SAL14766.1"/>
    <property type="molecule type" value="Genomic_DNA"/>
</dbReference>
<evidence type="ECO:0000256" key="8">
    <source>
        <dbReference type="ARBA" id="ARBA00022771"/>
    </source>
</evidence>
<dbReference type="GO" id="GO:0009380">
    <property type="term" value="C:excinuclease repair complex"/>
    <property type="evidence" value="ECO:0007669"/>
    <property type="project" value="InterPro"/>
</dbReference>
<dbReference type="GO" id="GO:0003677">
    <property type="term" value="F:DNA binding"/>
    <property type="evidence" value="ECO:0007669"/>
    <property type="project" value="UniProtKB-UniRule"/>
</dbReference>
<feature type="zinc finger region" description="C4-type" evidence="18">
    <location>
        <begin position="750"/>
        <end position="776"/>
    </location>
</feature>
<keyword evidence="7 18" id="KW-0228">DNA excision</keyword>
<evidence type="ECO:0000256" key="9">
    <source>
        <dbReference type="ARBA" id="ARBA00022833"/>
    </source>
</evidence>
<keyword evidence="8 18" id="KW-0863">Zinc-finger</keyword>
<dbReference type="GO" id="GO:0005524">
    <property type="term" value="F:ATP binding"/>
    <property type="evidence" value="ECO:0007669"/>
    <property type="project" value="UniProtKB-UniRule"/>
</dbReference>
<evidence type="ECO:0000256" key="3">
    <source>
        <dbReference type="ARBA" id="ARBA00022723"/>
    </source>
</evidence>
<dbReference type="InterPro" id="IPR017871">
    <property type="entry name" value="ABC_transporter-like_CS"/>
</dbReference>
<dbReference type="Gene3D" id="3.40.50.300">
    <property type="entry name" value="P-loop containing nucleotide triphosphate hydrolases"/>
    <property type="match status" value="2"/>
</dbReference>
<dbReference type="Pfam" id="PF17755">
    <property type="entry name" value="UvrA_DNA-bind"/>
    <property type="match status" value="1"/>
</dbReference>
<dbReference type="InterPro" id="IPR004602">
    <property type="entry name" value="UvrA"/>
</dbReference>
<feature type="domain" description="ABC transporter" evidence="20">
    <location>
        <begin position="619"/>
        <end position="947"/>
    </location>
</feature>
<feature type="zinc finger region" description="C4-type" evidence="18">
    <location>
        <begin position="261"/>
        <end position="288"/>
    </location>
</feature>
<dbReference type="Pfam" id="PF17760">
    <property type="entry name" value="UvrA_inter"/>
    <property type="match status" value="1"/>
</dbReference>
<dbReference type="SUPFAM" id="SSF52540">
    <property type="entry name" value="P-loop containing nucleoside triphosphate hydrolases"/>
    <property type="match status" value="2"/>
</dbReference>
<feature type="binding site" evidence="18">
    <location>
        <begin position="31"/>
        <end position="38"/>
    </location>
    <ligand>
        <name>ATP</name>
        <dbReference type="ChEBI" id="CHEBI:30616"/>
    </ligand>
</feature>
<comment type="function">
    <text evidence="18">The UvrABC repair system catalyzes the recognition and processing of DNA lesions. UvrA is an ATPase and a DNA-binding protein. A damage recognition complex composed of 2 UvrA and 2 UvrB subunits scans DNA for abnormalities. When the presence of a lesion has been verified by UvrB, the UvrA molecules dissociate.</text>
</comment>
<evidence type="ECO:0000256" key="6">
    <source>
        <dbReference type="ARBA" id="ARBA00022763"/>
    </source>
</evidence>
<keyword evidence="10 18" id="KW-0067">ATP-binding</keyword>
<evidence type="ECO:0000256" key="13">
    <source>
        <dbReference type="ARBA" id="ARBA00023204"/>
    </source>
</evidence>
<keyword evidence="3 18" id="KW-0479">Metal-binding</keyword>
<keyword evidence="4 18" id="KW-0677">Repeat</keyword>
<dbReference type="CDD" id="cd03271">
    <property type="entry name" value="ABC_UvrA_II"/>
    <property type="match status" value="1"/>
</dbReference>
<dbReference type="FunFam" id="1.20.1580.10:FF:000002">
    <property type="entry name" value="UvrABC system protein A"/>
    <property type="match status" value="1"/>
</dbReference>
<dbReference type="GO" id="GO:0009432">
    <property type="term" value="P:SOS response"/>
    <property type="evidence" value="ECO:0007669"/>
    <property type="project" value="UniProtKB-UniRule"/>
</dbReference>
<evidence type="ECO:0000256" key="2">
    <source>
        <dbReference type="ARBA" id="ARBA00022490"/>
    </source>
</evidence>
<dbReference type="InterPro" id="IPR013815">
    <property type="entry name" value="ATP_grasp_subdomain_1"/>
</dbReference>
<keyword evidence="12 18" id="KW-0238">DNA-binding</keyword>
<comment type="subcellular location">
    <subcellularLocation>
        <location evidence="1 18">Cytoplasm</location>
    </subcellularLocation>
</comment>
<gene>
    <name evidence="18" type="primary">uvrA</name>
    <name evidence="21" type="ORF">AWB64_00741</name>
</gene>
<dbReference type="OrthoDB" id="9809851at2"/>
<evidence type="ECO:0000313" key="22">
    <source>
        <dbReference type="Proteomes" id="UP000054893"/>
    </source>
</evidence>
<feature type="compositionally biased region" description="Polar residues" evidence="19">
    <location>
        <begin position="594"/>
        <end position="616"/>
    </location>
</feature>
<dbReference type="GO" id="GO:0008270">
    <property type="term" value="F:zinc ion binding"/>
    <property type="evidence" value="ECO:0007669"/>
    <property type="project" value="UniProtKB-UniRule"/>
</dbReference>
<keyword evidence="5 18" id="KW-0547">Nucleotide-binding</keyword>
<dbReference type="FunFam" id="3.40.50.300:FF:000028">
    <property type="entry name" value="UvrABC system protein A"/>
    <property type="match status" value="1"/>
</dbReference>
<keyword evidence="14 18" id="KW-0742">SOS response</keyword>
<keyword evidence="13 18" id="KW-0234">DNA repair</keyword>
<accession>A0A158F4J3</accession>
<dbReference type="HAMAP" id="MF_00205">
    <property type="entry name" value="UvrA"/>
    <property type="match status" value="1"/>
</dbReference>
<dbReference type="GO" id="GO:0016887">
    <property type="term" value="F:ATP hydrolysis activity"/>
    <property type="evidence" value="ECO:0007669"/>
    <property type="project" value="InterPro"/>
</dbReference>
<dbReference type="PANTHER" id="PTHR43152:SF3">
    <property type="entry name" value="UVRABC SYSTEM PROTEIN A"/>
    <property type="match status" value="1"/>
</dbReference>
<evidence type="ECO:0000256" key="11">
    <source>
        <dbReference type="ARBA" id="ARBA00022881"/>
    </source>
</evidence>
<dbReference type="RefSeq" id="WP_060817272.1">
    <property type="nucleotide sequence ID" value="NZ_FCOC02000002.1"/>
</dbReference>
<dbReference type="GO" id="GO:0005737">
    <property type="term" value="C:cytoplasm"/>
    <property type="evidence" value="ECO:0007669"/>
    <property type="project" value="UniProtKB-SubCell"/>
</dbReference>
<keyword evidence="2 18" id="KW-0963">Cytoplasm</keyword>
<evidence type="ECO:0000256" key="17">
    <source>
        <dbReference type="ARBA" id="ARBA00042156"/>
    </source>
</evidence>
<organism evidence="21 22">
    <name type="scientific">Caballeronia sordidicola</name>
    <name type="common">Burkholderia sordidicola</name>
    <dbReference type="NCBI Taxonomy" id="196367"/>
    <lineage>
        <taxon>Bacteria</taxon>
        <taxon>Pseudomonadati</taxon>
        <taxon>Pseudomonadota</taxon>
        <taxon>Betaproteobacteria</taxon>
        <taxon>Burkholderiales</taxon>
        <taxon>Burkholderiaceae</taxon>
        <taxon>Caballeronia</taxon>
    </lineage>
</organism>
<evidence type="ECO:0000313" key="21">
    <source>
        <dbReference type="EMBL" id="SAL14766.1"/>
    </source>
</evidence>
<comment type="subunit">
    <text evidence="18">Forms a heterotetramer with UvrB during the search for lesions.</text>
</comment>
<evidence type="ECO:0000256" key="1">
    <source>
        <dbReference type="ARBA" id="ARBA00004496"/>
    </source>
</evidence>
<dbReference type="CDD" id="cd03270">
    <property type="entry name" value="ABC_UvrA_I"/>
    <property type="match status" value="1"/>
</dbReference>
<dbReference type="Gene3D" id="1.10.8.280">
    <property type="entry name" value="ABC transporter ATPase domain-like"/>
    <property type="match status" value="1"/>
</dbReference>
<dbReference type="InterPro" id="IPR003439">
    <property type="entry name" value="ABC_transporter-like_ATP-bd"/>
</dbReference>
<evidence type="ECO:0000256" key="18">
    <source>
        <dbReference type="HAMAP-Rule" id="MF_00205"/>
    </source>
</evidence>
<evidence type="ECO:0000256" key="10">
    <source>
        <dbReference type="ARBA" id="ARBA00022840"/>
    </source>
</evidence>
<dbReference type="Proteomes" id="UP000054893">
    <property type="component" value="Unassembled WGS sequence"/>
</dbReference>
<evidence type="ECO:0000256" key="7">
    <source>
        <dbReference type="ARBA" id="ARBA00022769"/>
    </source>
</evidence>
<keyword evidence="11 18" id="KW-0267">Excision nuclease</keyword>
<proteinExistence type="inferred from homology"/>
<evidence type="ECO:0000256" key="4">
    <source>
        <dbReference type="ARBA" id="ARBA00022737"/>
    </source>
</evidence>
<dbReference type="InterPro" id="IPR027417">
    <property type="entry name" value="P-loop_NTPase"/>
</dbReference>
<dbReference type="InterPro" id="IPR041102">
    <property type="entry name" value="UvrA_inter"/>
</dbReference>
<dbReference type="PANTHER" id="PTHR43152">
    <property type="entry name" value="UVRABC SYSTEM PROTEIN A"/>
    <property type="match status" value="1"/>
</dbReference>
<dbReference type="InterPro" id="IPR041552">
    <property type="entry name" value="UvrA_DNA-bd"/>
</dbReference>
<dbReference type="GO" id="GO:0006289">
    <property type="term" value="P:nucleotide-excision repair"/>
    <property type="evidence" value="ECO:0007669"/>
    <property type="project" value="UniProtKB-UniRule"/>
</dbReference>
<dbReference type="Gene3D" id="3.30.1490.20">
    <property type="entry name" value="ATP-grasp fold, A domain"/>
    <property type="match status" value="1"/>
</dbReference>
<evidence type="ECO:0000256" key="15">
    <source>
        <dbReference type="ARBA" id="ARBA00038000"/>
    </source>
</evidence>
<reference evidence="21 22" key="1">
    <citation type="submission" date="2016-01" db="EMBL/GenBank/DDBJ databases">
        <authorList>
            <person name="Oliw E.H."/>
        </authorList>
    </citation>
    <scope>NUCLEOTIDE SEQUENCE [LARGE SCALE GENOMIC DNA]</scope>
    <source>
        <strain evidence="21">LMG 22029</strain>
    </source>
</reference>
<dbReference type="NCBIfam" id="NF001503">
    <property type="entry name" value="PRK00349.1"/>
    <property type="match status" value="1"/>
</dbReference>
<feature type="region of interest" description="Disordered" evidence="19">
    <location>
        <begin position="591"/>
        <end position="618"/>
    </location>
</feature>
<keyword evidence="9 18" id="KW-0862">Zinc</keyword>
<protein>
    <recommendedName>
        <fullName evidence="16 18">UvrABC system protein A</fullName>
        <shortName evidence="18">UvrA protein</shortName>
    </recommendedName>
    <alternativeName>
        <fullName evidence="17 18">Excinuclease ABC subunit A</fullName>
    </alternativeName>
</protein>
<sequence>MEEIRIRGARTHNLKNINLDLPRHKLIVITGLSGSGKSSLAFDTLYAEGQRRYVESLSAYARQFLQLMEKPDVDLIEGLSPAISIEQKATSHNPRSTVGTVTEIHDYLRLLFARVGTPHCPDHHIPLEAQSVSQMVDAALAMPEETKLMILAPVVADRKGEHTELFEAMQAQGFIRFRVRSGGGTANEGVAKIYEIESLPKLKKNDKHTIDVVIDRLKVRPDMKQRLAESFETALRLADGRAIALEMDSEREHLYSSKFACPICSYSLQELEPRLFSFNNPMGACPECDGLGQITFFDPKRVVAHPSLSLAAGAVKGWDRRNQFYFQMLQSLASFFEFDLDAAFEDLPEKVRKILLFGSGKQVIPFSYINERGRTTVREHAFEGIIPSLERRYKETDSAAVREELSKYQNNQACPACEGTRLRTEARNVKLGTGEHARAIYEVSGWPLRDTLGYFQTLRLEGSKAEIADRVIKEIVARLTFLNNVGLDYLSLERSAETLSGGEAQRIRLASQIGSGLTGVMYVLDEPSIGLHQRDNDRLIDTLKHLRDIGNSVIVVEHDEDMIRMADYVVDMGPGAGVHGGEIVSQGTAKHVQNDPNSMTGQYLSGKRSISYSTDRTPPDERRLRIIEAYGNNLKNVSLDLPVGLLTCVTGVSGSGKSTLINDTLYHAVSQHLYGSATEPAPYEAIEGLEHFDKVINVDQSPIGRTPRSNPATYTGLFTPIRELFAGVPASKERGYDPGRFSFNVKGGRCEACQGDGVLKVEMHFLPDVYVPCDVCHGKRYNRETLEVQYKGKNIHEVLDLTVEAAYEFFKPVPIVARKLKTLLDVGLGYIRLGQSATTLSGGEAQRVKLSLELSKRDTGRTLYILDEPTTGLHFHDIALLLEVIHRLRDQGNTVVIIEHNLDVIKTADWVIDLGPEGGAGGGQIIAQGTPEQVAKSKSSFTGRYLAPLLQRPRSAA</sequence>
<dbReference type="AlphaFoldDB" id="A0A158F4J3"/>
<evidence type="ECO:0000256" key="12">
    <source>
        <dbReference type="ARBA" id="ARBA00023125"/>
    </source>
</evidence>
<feature type="binding site" evidence="18">
    <location>
        <begin position="651"/>
        <end position="658"/>
    </location>
    <ligand>
        <name>ATP</name>
        <dbReference type="ChEBI" id="CHEBI:30616"/>
    </ligand>
</feature>
<dbReference type="NCBIfam" id="TIGR00630">
    <property type="entry name" value="uvra"/>
    <property type="match status" value="1"/>
</dbReference>
<evidence type="ECO:0000256" key="5">
    <source>
        <dbReference type="ARBA" id="ARBA00022741"/>
    </source>
</evidence>
<evidence type="ECO:0000256" key="19">
    <source>
        <dbReference type="SAM" id="MobiDB-lite"/>
    </source>
</evidence>